<evidence type="ECO:0000256" key="1">
    <source>
        <dbReference type="SAM" id="SignalP"/>
    </source>
</evidence>
<dbReference type="GO" id="GO:0008237">
    <property type="term" value="F:metallopeptidase activity"/>
    <property type="evidence" value="ECO:0007669"/>
    <property type="project" value="InterPro"/>
</dbReference>
<dbReference type="RefSeq" id="WP_309203075.1">
    <property type="nucleotide sequence ID" value="NZ_CP133548.1"/>
</dbReference>
<name>A0AA51RUN0_9GAMM</name>
<feature type="chain" id="PRO_5041430529" evidence="1">
    <location>
        <begin position="26"/>
        <end position="951"/>
    </location>
</feature>
<gene>
    <name evidence="2" type="ORF">Q9312_03085</name>
</gene>
<dbReference type="InterPro" id="IPR024079">
    <property type="entry name" value="MetalloPept_cat_dom_sf"/>
</dbReference>
<evidence type="ECO:0000313" key="2">
    <source>
        <dbReference type="EMBL" id="WMS87912.1"/>
    </source>
</evidence>
<dbReference type="Gene3D" id="2.60.40.2810">
    <property type="match status" value="1"/>
</dbReference>
<protein>
    <submittedName>
        <fullName evidence="2">Tandem-95 repeat protein</fullName>
    </submittedName>
</protein>
<dbReference type="Gene3D" id="2.60.40.10">
    <property type="entry name" value="Immunoglobulins"/>
    <property type="match status" value="1"/>
</dbReference>
<dbReference type="InterPro" id="IPR013783">
    <property type="entry name" value="Ig-like_fold"/>
</dbReference>
<dbReference type="EMBL" id="CP133548">
    <property type="protein sequence ID" value="WMS87912.1"/>
    <property type="molecule type" value="Genomic_DNA"/>
</dbReference>
<accession>A0AA51RUN0</accession>
<feature type="signal peptide" evidence="1">
    <location>
        <begin position="1"/>
        <end position="25"/>
    </location>
</feature>
<dbReference type="Pfam" id="PF13583">
    <property type="entry name" value="Reprolysin_4"/>
    <property type="match status" value="1"/>
</dbReference>
<sequence>MEPLKINRTLICASIVACLSNPVIAGDDQSVWQKLSTQQSYSTSTGEVIELASDIYRLDIASLKVHLNNKDSSDFKIKVPSLKGHNIEFILVENSTFPNELKKKFPNIRSYTARNTENKQLTGRFELSSKGLSGMYRNSDGDWIFIDPIANSVDKHRIYNGSAARLKSKQRPADSVLELLENKSTNNSKTVAPDFGDELRSYRIAVSAAGEFTQYHGGSVAEGLAAINTTINRVNEVYNRDLAVQLNIVANNDQLVFTDGGTDPFANDTGDIYTNQTVIDNAIGNGSYDIGHIVNTAGGGLAGLGVVCSNTAKARGVTGLSNPINDVFYIDYVAHEIGHQFRANHTFNGGTGSCGGNRAATAAFEPGSGSTIMGYAGICGEQNIQGFSDAFFHTHSVDEVRSFVTSGGGSNCGVLSSLSNTPPSADAGENIVIPANTPFQLVGSATDADNGDQANLTYSWEQRDLGSQTPNRAAMIDDGSRPLFRAILPDSEPQRYFPQLSNVVSGTSSYTEVLPTTDRVMNFRLTVRDDRGGVSSDDITVTSDTSAGPFEVTTPATADPVAGGLPTTINWNVANTNAGAVACNQVDIKFSDDAGASFSQTLLPQTNNDGSAEVILPNQNIAAARVMVMCSNQSFFNVSPVNFSVTRTEGIPSITSQDPLSTNEDIGLTINVADLNIEDSNNTSPSDFTLTLLDGNNYTVSGTTVTPAENFFGNLTVNAYVNDGTYDSPVYPLQVSVISVNDPPRVLFVQEGLGLNEDSTFTLYPIYLVIEDPDHSEFTVQIEDGTNYSANEDMVIPTPNYNGPLTVSFRVSDGESTSSLATIELNVNPQNDAPTASNDNFSVTTNATNITLDVMANDQDIDVGDDLNITSVSYSGTGTLVISNDGKSLIYTPASDFEGTESFNYSITDPGNETASASATITVSAPSSGGGGSISLWISLLLAGAFLRKRI</sequence>
<dbReference type="SUPFAM" id="SSF55486">
    <property type="entry name" value="Metalloproteases ('zincins'), catalytic domain"/>
    <property type="match status" value="1"/>
</dbReference>
<evidence type="ECO:0000313" key="3">
    <source>
        <dbReference type="Proteomes" id="UP001239782"/>
    </source>
</evidence>
<dbReference type="AlphaFoldDB" id="A0AA51RUN0"/>
<keyword evidence="3" id="KW-1185">Reference proteome</keyword>
<organism evidence="2 3">
    <name type="scientific">Pleionea litopenaei</name>
    <dbReference type="NCBI Taxonomy" id="3070815"/>
    <lineage>
        <taxon>Bacteria</taxon>
        <taxon>Pseudomonadati</taxon>
        <taxon>Pseudomonadota</taxon>
        <taxon>Gammaproteobacteria</taxon>
        <taxon>Oceanospirillales</taxon>
        <taxon>Pleioneaceae</taxon>
        <taxon>Pleionea</taxon>
    </lineage>
</organism>
<dbReference type="NCBIfam" id="NF012211">
    <property type="entry name" value="tand_rpt_95"/>
    <property type="match status" value="2"/>
</dbReference>
<dbReference type="Proteomes" id="UP001239782">
    <property type="component" value="Chromosome"/>
</dbReference>
<dbReference type="Gene3D" id="3.40.390.10">
    <property type="entry name" value="Collagenase (Catalytic Domain)"/>
    <property type="match status" value="1"/>
</dbReference>
<proteinExistence type="predicted"/>
<dbReference type="KEGG" id="plei:Q9312_03085"/>
<keyword evidence="1" id="KW-0732">Signal</keyword>
<reference evidence="2 3" key="1">
    <citation type="submission" date="2023-08" db="EMBL/GenBank/DDBJ databases">
        <title>Pleionea litopenaei sp. nov., isolated from stomach of juvenile Litopenaeus vannamei.</title>
        <authorList>
            <person name="Rho A.M."/>
            <person name="Hwang C.Y."/>
        </authorList>
    </citation>
    <scope>NUCLEOTIDE SEQUENCE [LARGE SCALE GENOMIC DNA]</scope>
    <source>
        <strain evidence="2 3">HL-JVS1</strain>
    </source>
</reference>
<dbReference type="Pfam" id="PF17963">
    <property type="entry name" value="Big_9"/>
    <property type="match status" value="2"/>
</dbReference>